<evidence type="ECO:0000259" key="6">
    <source>
        <dbReference type="PROSITE" id="PS51007"/>
    </source>
</evidence>
<dbReference type="Proteomes" id="UP001652564">
    <property type="component" value="Unassembled WGS sequence"/>
</dbReference>
<gene>
    <name evidence="7" type="ORF">OEZ71_11375</name>
</gene>
<evidence type="ECO:0000256" key="5">
    <source>
        <dbReference type="SAM" id="Phobius"/>
    </source>
</evidence>
<keyword evidence="1 4" id="KW-0349">Heme</keyword>
<proteinExistence type="predicted"/>
<protein>
    <submittedName>
        <fullName evidence="7">Cytochrome c</fullName>
    </submittedName>
</protein>
<keyword evidence="5" id="KW-0812">Transmembrane</keyword>
<feature type="transmembrane region" description="Helical" evidence="5">
    <location>
        <begin position="7"/>
        <end position="23"/>
    </location>
</feature>
<organism evidence="7 8">
    <name type="scientific">Albidovulum litorale</name>
    <dbReference type="NCBI Taxonomy" id="2984134"/>
    <lineage>
        <taxon>Bacteria</taxon>
        <taxon>Pseudomonadati</taxon>
        <taxon>Pseudomonadota</taxon>
        <taxon>Alphaproteobacteria</taxon>
        <taxon>Rhodobacterales</taxon>
        <taxon>Paracoccaceae</taxon>
        <taxon>Albidovulum</taxon>
    </lineage>
</organism>
<dbReference type="PANTHER" id="PTHR35008">
    <property type="entry name" value="BLL4482 PROTEIN-RELATED"/>
    <property type="match status" value="1"/>
</dbReference>
<reference evidence="7 8" key="1">
    <citation type="submission" date="2022-10" db="EMBL/GenBank/DDBJ databases">
        <title>Defluviimonas sp. nov., isolated from ocean surface sediments.</title>
        <authorList>
            <person name="He W."/>
            <person name="Wang L."/>
            <person name="Zhang D.-F."/>
        </authorList>
    </citation>
    <scope>NUCLEOTIDE SEQUENCE [LARGE SCALE GENOMIC DNA]</scope>
    <source>
        <strain evidence="7 8">WL0050</strain>
    </source>
</reference>
<evidence type="ECO:0000256" key="3">
    <source>
        <dbReference type="ARBA" id="ARBA00023004"/>
    </source>
</evidence>
<comment type="caution">
    <text evidence="7">The sequence shown here is derived from an EMBL/GenBank/DDBJ whole genome shotgun (WGS) entry which is preliminary data.</text>
</comment>
<keyword evidence="5" id="KW-1133">Transmembrane helix</keyword>
<dbReference type="EMBL" id="JAOWKZ010000003">
    <property type="protein sequence ID" value="MCV2872894.1"/>
    <property type="molecule type" value="Genomic_DNA"/>
</dbReference>
<feature type="domain" description="Cytochrome c" evidence="6">
    <location>
        <begin position="38"/>
        <end position="146"/>
    </location>
</feature>
<dbReference type="InterPro" id="IPR009056">
    <property type="entry name" value="Cyt_c-like_dom"/>
</dbReference>
<keyword evidence="3 4" id="KW-0408">Iron</keyword>
<feature type="domain" description="Cytochrome c" evidence="6">
    <location>
        <begin position="187"/>
        <end position="293"/>
    </location>
</feature>
<dbReference type="SUPFAM" id="SSF46626">
    <property type="entry name" value="Cytochrome c"/>
    <property type="match status" value="2"/>
</dbReference>
<evidence type="ECO:0000313" key="7">
    <source>
        <dbReference type="EMBL" id="MCV2872894.1"/>
    </source>
</evidence>
<evidence type="ECO:0000256" key="1">
    <source>
        <dbReference type="ARBA" id="ARBA00022617"/>
    </source>
</evidence>
<keyword evidence="2 4" id="KW-0479">Metal-binding</keyword>
<evidence type="ECO:0000256" key="4">
    <source>
        <dbReference type="PROSITE-ProRule" id="PRU00433"/>
    </source>
</evidence>
<keyword evidence="8" id="KW-1185">Reference proteome</keyword>
<dbReference type="Pfam" id="PF00034">
    <property type="entry name" value="Cytochrom_C"/>
    <property type="match status" value="1"/>
</dbReference>
<dbReference type="InterPro" id="IPR036909">
    <property type="entry name" value="Cyt_c-like_dom_sf"/>
</dbReference>
<dbReference type="RefSeq" id="WP_263740117.1">
    <property type="nucleotide sequence ID" value="NZ_JAOWKZ010000003.1"/>
</dbReference>
<evidence type="ECO:0000256" key="2">
    <source>
        <dbReference type="ARBA" id="ARBA00022723"/>
    </source>
</evidence>
<evidence type="ECO:0000313" key="8">
    <source>
        <dbReference type="Proteomes" id="UP001652564"/>
    </source>
</evidence>
<sequence length="296" mass="31676">MRRILRLFLVVAIVGLGVTYLVVRPRTLPADTLSRLTGDAGRGELVFWAGGCASCHADAKATGDDKLVLKGGQSFPSPFGTFIAPNISNDPIAGIGAWNELDLANAMIRGVSPEGQHYYPVFPYASYAKADLQDVVDLRAFLATLPADPTPSGAHEVGFPFNIRLSLGGWKLLFLKDGWVVDGDLTEEEQRGRYLAEALGHCGECHTPRNALGGMESARWLAGGPVPAGRGNFPNITPAKLDWSKADIVEYLTSGFTPDFDSVGGHMALVVENTARLPEADRAAIAAYLKRVPASE</sequence>
<name>A0ABT2ZP29_9RHOB</name>
<keyword evidence="5" id="KW-0472">Membrane</keyword>
<dbReference type="PANTHER" id="PTHR35008:SF8">
    <property type="entry name" value="ALCOHOL DEHYDROGENASE CYTOCHROME C SUBUNIT"/>
    <property type="match status" value="1"/>
</dbReference>
<dbReference type="InterPro" id="IPR051459">
    <property type="entry name" value="Cytochrome_c-type_DH"/>
</dbReference>
<accession>A0ABT2ZP29</accession>
<dbReference type="PROSITE" id="PS51007">
    <property type="entry name" value="CYTC"/>
    <property type="match status" value="2"/>
</dbReference>